<keyword evidence="5 6" id="KW-0687">Ribonucleoprotein</keyword>
<proteinExistence type="inferred from homology"/>
<dbReference type="GO" id="GO:0019843">
    <property type="term" value="F:rRNA binding"/>
    <property type="evidence" value="ECO:0007669"/>
    <property type="project" value="UniProtKB-UniRule"/>
</dbReference>
<dbReference type="GO" id="GO:0022627">
    <property type="term" value="C:cytosolic small ribosomal subunit"/>
    <property type="evidence" value="ECO:0007669"/>
    <property type="project" value="UniProtKB-UniRule"/>
</dbReference>
<dbReference type="CDD" id="cd00364">
    <property type="entry name" value="Ribosomal_uS17"/>
    <property type="match status" value="1"/>
</dbReference>
<dbReference type="InterPro" id="IPR000266">
    <property type="entry name" value="Ribosomal_uS17"/>
</dbReference>
<evidence type="ECO:0000256" key="2">
    <source>
        <dbReference type="ARBA" id="ARBA00022730"/>
    </source>
</evidence>
<dbReference type="PROSITE" id="PS00056">
    <property type="entry name" value="RIBOSOMAL_S17"/>
    <property type="match status" value="1"/>
</dbReference>
<comment type="subunit">
    <text evidence="6">Part of the 30S ribosomal subunit.</text>
</comment>
<dbReference type="NCBIfam" id="TIGR03635">
    <property type="entry name" value="uS17_bact"/>
    <property type="match status" value="1"/>
</dbReference>
<dbReference type="SUPFAM" id="SSF50249">
    <property type="entry name" value="Nucleic acid-binding proteins"/>
    <property type="match status" value="1"/>
</dbReference>
<organism evidence="8 10">
    <name type="scientific">Akkermansia muciniphila</name>
    <dbReference type="NCBI Taxonomy" id="239935"/>
    <lineage>
        <taxon>Bacteria</taxon>
        <taxon>Pseudomonadati</taxon>
        <taxon>Verrucomicrobiota</taxon>
        <taxon>Verrucomicrobiia</taxon>
        <taxon>Verrucomicrobiales</taxon>
        <taxon>Akkermansiaceae</taxon>
        <taxon>Akkermansia</taxon>
    </lineage>
</organism>
<dbReference type="RefSeq" id="WP_012419351.1">
    <property type="nucleotide sequence ID" value="NZ_AP021898.1"/>
</dbReference>
<evidence type="ECO:0000313" key="8">
    <source>
        <dbReference type="EMBL" id="PNC56757.1"/>
    </source>
</evidence>
<evidence type="ECO:0000256" key="3">
    <source>
        <dbReference type="ARBA" id="ARBA00022884"/>
    </source>
</evidence>
<evidence type="ECO:0000256" key="1">
    <source>
        <dbReference type="ARBA" id="ARBA00010254"/>
    </source>
</evidence>
<comment type="caution">
    <text evidence="8">The sequence shown here is derived from an EMBL/GenBank/DDBJ whole genome shotgun (WGS) entry which is preliminary data.</text>
</comment>
<sequence length="90" mass="10338">MSEQTETTKKPGLRKTRVGVVTSTKMDKTIVVEYVARVPHPKFKKIVKKSKKFYAHDENSTAKVGDKVRIVETRPLSKLKCWELVEVLTH</sequence>
<reference evidence="10 11" key="1">
    <citation type="journal article" date="2017" name="BMC Genomics">
        <title>Genome sequencing of 39 Akkermansia muciniphila isolates reveals its population structure, genomic and functional diverisity, and global distribution in mammalian gut microbiotas.</title>
        <authorList>
            <person name="Guo X."/>
            <person name="Li S."/>
            <person name="Zhang J."/>
            <person name="Wu F."/>
            <person name="Li X."/>
            <person name="Wu D."/>
            <person name="Zhang M."/>
            <person name="Ou Z."/>
            <person name="Jie Z."/>
            <person name="Yan Q."/>
            <person name="Li P."/>
            <person name="Yi J."/>
            <person name="Peng Y."/>
        </authorList>
    </citation>
    <scope>NUCLEOTIDE SEQUENCE [LARGE SCALE GENOMIC DNA]</scope>
    <source>
        <strain evidence="9 11">GP28</strain>
        <strain evidence="8 10">GP43</strain>
    </source>
</reference>
<dbReference type="PANTHER" id="PTHR10744">
    <property type="entry name" value="40S RIBOSOMAL PROTEIN S11 FAMILY MEMBER"/>
    <property type="match status" value="1"/>
</dbReference>
<comment type="function">
    <text evidence="6">One of the primary rRNA binding proteins, it binds specifically to the 5'-end of 16S ribosomal RNA.</text>
</comment>
<dbReference type="Pfam" id="PF00366">
    <property type="entry name" value="Ribosomal_S17"/>
    <property type="match status" value="1"/>
</dbReference>
<keyword evidence="3 6" id="KW-0694">RNA-binding</keyword>
<evidence type="ECO:0000313" key="11">
    <source>
        <dbReference type="Proteomes" id="UP000236075"/>
    </source>
</evidence>
<accession>A0A2N8I7U9</accession>
<dbReference type="EMBL" id="PJKN01000002">
    <property type="protein sequence ID" value="PNC56757.1"/>
    <property type="molecule type" value="Genomic_DNA"/>
</dbReference>
<dbReference type="Proteomes" id="UP000236075">
    <property type="component" value="Unassembled WGS sequence"/>
</dbReference>
<evidence type="ECO:0000256" key="6">
    <source>
        <dbReference type="HAMAP-Rule" id="MF_01345"/>
    </source>
</evidence>
<dbReference type="GO" id="GO:0006412">
    <property type="term" value="P:translation"/>
    <property type="evidence" value="ECO:0007669"/>
    <property type="project" value="UniProtKB-UniRule"/>
</dbReference>
<protein>
    <recommendedName>
        <fullName evidence="6">Small ribosomal subunit protein uS17</fullName>
    </recommendedName>
</protein>
<dbReference type="Gene3D" id="2.40.50.140">
    <property type="entry name" value="Nucleic acid-binding proteins"/>
    <property type="match status" value="1"/>
</dbReference>
<dbReference type="Proteomes" id="UP000235914">
    <property type="component" value="Unassembled WGS sequence"/>
</dbReference>
<dbReference type="OrthoDB" id="9811714at2"/>
<evidence type="ECO:0000256" key="7">
    <source>
        <dbReference type="RuleBase" id="RU003872"/>
    </source>
</evidence>
<dbReference type="OMA" id="HPMYGKF"/>
<dbReference type="NCBIfam" id="NF004123">
    <property type="entry name" value="PRK05610.1"/>
    <property type="match status" value="1"/>
</dbReference>
<dbReference type="HAMAP" id="MF_01345_B">
    <property type="entry name" value="Ribosomal_uS17_B"/>
    <property type="match status" value="1"/>
</dbReference>
<evidence type="ECO:0000256" key="4">
    <source>
        <dbReference type="ARBA" id="ARBA00022980"/>
    </source>
</evidence>
<keyword evidence="4 6" id="KW-0689">Ribosomal protein</keyword>
<dbReference type="InterPro" id="IPR012340">
    <property type="entry name" value="NA-bd_OB-fold"/>
</dbReference>
<evidence type="ECO:0000313" key="10">
    <source>
        <dbReference type="Proteomes" id="UP000235914"/>
    </source>
</evidence>
<gene>
    <name evidence="6" type="primary">rpsQ</name>
    <name evidence="9" type="ORF">CXT95_08675</name>
    <name evidence="8" type="ORF">CXU09_04065</name>
</gene>
<keyword evidence="2 6" id="KW-0699">rRNA-binding</keyword>
<name>A0A2N8I7U9_9BACT</name>
<evidence type="ECO:0000256" key="5">
    <source>
        <dbReference type="ARBA" id="ARBA00023274"/>
    </source>
</evidence>
<dbReference type="GeneID" id="84024900"/>
<dbReference type="GO" id="GO:0003735">
    <property type="term" value="F:structural constituent of ribosome"/>
    <property type="evidence" value="ECO:0007669"/>
    <property type="project" value="UniProtKB-UniRule"/>
</dbReference>
<comment type="similarity">
    <text evidence="1 6 7">Belongs to the universal ribosomal protein uS17 family.</text>
</comment>
<dbReference type="InterPro" id="IPR019979">
    <property type="entry name" value="Ribosomal_uS17_CS"/>
</dbReference>
<dbReference type="EMBL" id="PJLB01000008">
    <property type="protein sequence ID" value="PND02713.1"/>
    <property type="molecule type" value="Genomic_DNA"/>
</dbReference>
<evidence type="ECO:0000313" key="9">
    <source>
        <dbReference type="EMBL" id="PND02713.1"/>
    </source>
</evidence>
<dbReference type="PRINTS" id="PR00973">
    <property type="entry name" value="RIBOSOMALS17"/>
</dbReference>
<dbReference type="AlphaFoldDB" id="A0A2N8I7U9"/>
<dbReference type="InterPro" id="IPR019984">
    <property type="entry name" value="Ribosomal_uS17_bact/chlr"/>
</dbReference>
<dbReference type="PANTHER" id="PTHR10744:SF1">
    <property type="entry name" value="SMALL RIBOSOMAL SUBUNIT PROTEIN US17M"/>
    <property type="match status" value="1"/>
</dbReference>